<keyword evidence="7" id="KW-1185">Reference proteome</keyword>
<evidence type="ECO:0000256" key="4">
    <source>
        <dbReference type="ARBA" id="ARBA00023163"/>
    </source>
</evidence>
<dbReference type="RefSeq" id="WP_241715421.1">
    <property type="nucleotide sequence ID" value="NZ_JALBUF010000008.1"/>
</dbReference>
<dbReference type="GO" id="GO:0000976">
    <property type="term" value="F:transcription cis-regulatory region binding"/>
    <property type="evidence" value="ECO:0007669"/>
    <property type="project" value="TreeGrafter"/>
</dbReference>
<reference evidence="6" key="1">
    <citation type="submission" date="2022-03" db="EMBL/GenBank/DDBJ databases">
        <title>Draft Genome Sequence of Firmicute Strain S0AB, a Heterotrophic Iron/Sulfur-Oxidizing Extreme Acidophile.</title>
        <authorList>
            <person name="Vergara E."/>
            <person name="Pakostova E."/>
            <person name="Johnson D.B."/>
            <person name="Holmes D.S."/>
        </authorList>
    </citation>
    <scope>NUCLEOTIDE SEQUENCE</scope>
    <source>
        <strain evidence="6">S0AB</strain>
    </source>
</reference>
<dbReference type="PANTHER" id="PTHR30126:SF39">
    <property type="entry name" value="HTH-TYPE TRANSCRIPTIONAL REGULATOR CYSL"/>
    <property type="match status" value="1"/>
</dbReference>
<protein>
    <submittedName>
        <fullName evidence="6">HTH-type transcriptional regulator CysL</fullName>
    </submittedName>
</protein>
<dbReference type="PANTHER" id="PTHR30126">
    <property type="entry name" value="HTH-TYPE TRANSCRIPTIONAL REGULATOR"/>
    <property type="match status" value="1"/>
</dbReference>
<dbReference type="Proteomes" id="UP001139263">
    <property type="component" value="Unassembled WGS sequence"/>
</dbReference>
<comment type="caution">
    <text evidence="6">The sequence shown here is derived from an EMBL/GenBank/DDBJ whole genome shotgun (WGS) entry which is preliminary data.</text>
</comment>
<keyword evidence="4" id="KW-0804">Transcription</keyword>
<dbReference type="SUPFAM" id="SSF53850">
    <property type="entry name" value="Periplasmic binding protein-like II"/>
    <property type="match status" value="1"/>
</dbReference>
<evidence type="ECO:0000256" key="3">
    <source>
        <dbReference type="ARBA" id="ARBA00023125"/>
    </source>
</evidence>
<dbReference type="InterPro" id="IPR036388">
    <property type="entry name" value="WH-like_DNA-bd_sf"/>
</dbReference>
<evidence type="ECO:0000259" key="5">
    <source>
        <dbReference type="PROSITE" id="PS50931"/>
    </source>
</evidence>
<organism evidence="6 7">
    <name type="scientific">Sulfoacidibacillus ferrooxidans</name>
    <dbReference type="NCBI Taxonomy" id="2005001"/>
    <lineage>
        <taxon>Bacteria</taxon>
        <taxon>Bacillati</taxon>
        <taxon>Bacillota</taxon>
        <taxon>Bacilli</taxon>
        <taxon>Bacillales</taxon>
        <taxon>Alicyclobacillaceae</taxon>
        <taxon>Sulfoacidibacillus</taxon>
    </lineage>
</organism>
<evidence type="ECO:0000256" key="1">
    <source>
        <dbReference type="ARBA" id="ARBA00009437"/>
    </source>
</evidence>
<accession>A0A9X1VA89</accession>
<dbReference type="Gene3D" id="3.40.190.290">
    <property type="match status" value="1"/>
</dbReference>
<evidence type="ECO:0000313" key="6">
    <source>
        <dbReference type="EMBL" id="MCI0184124.1"/>
    </source>
</evidence>
<dbReference type="Gene3D" id="1.10.10.10">
    <property type="entry name" value="Winged helix-like DNA-binding domain superfamily/Winged helix DNA-binding domain"/>
    <property type="match status" value="1"/>
</dbReference>
<evidence type="ECO:0000313" key="7">
    <source>
        <dbReference type="Proteomes" id="UP001139263"/>
    </source>
</evidence>
<dbReference type="AlphaFoldDB" id="A0A9X1VA89"/>
<comment type="similarity">
    <text evidence="1">Belongs to the LysR transcriptional regulatory family.</text>
</comment>
<dbReference type="GO" id="GO:0003700">
    <property type="term" value="F:DNA-binding transcription factor activity"/>
    <property type="evidence" value="ECO:0007669"/>
    <property type="project" value="InterPro"/>
</dbReference>
<feature type="domain" description="HTH lysR-type" evidence="5">
    <location>
        <begin position="1"/>
        <end position="58"/>
    </location>
</feature>
<dbReference type="SUPFAM" id="SSF46785">
    <property type="entry name" value="Winged helix' DNA-binding domain"/>
    <property type="match status" value="1"/>
</dbReference>
<name>A0A9X1VA89_9BACL</name>
<dbReference type="Pfam" id="PF03466">
    <property type="entry name" value="LysR_substrate"/>
    <property type="match status" value="1"/>
</dbReference>
<evidence type="ECO:0000256" key="2">
    <source>
        <dbReference type="ARBA" id="ARBA00023015"/>
    </source>
</evidence>
<dbReference type="PROSITE" id="PS50931">
    <property type="entry name" value="HTH_LYSR"/>
    <property type="match status" value="1"/>
</dbReference>
<dbReference type="EMBL" id="JALBUF010000008">
    <property type="protein sequence ID" value="MCI0184124.1"/>
    <property type="molecule type" value="Genomic_DNA"/>
</dbReference>
<gene>
    <name evidence="6" type="primary">cysL_2</name>
    <name evidence="6" type="ORF">MM817_02419</name>
</gene>
<dbReference type="InterPro" id="IPR000847">
    <property type="entry name" value="LysR_HTH_N"/>
</dbReference>
<dbReference type="InterPro" id="IPR005119">
    <property type="entry name" value="LysR_subst-bd"/>
</dbReference>
<dbReference type="CDD" id="cd08420">
    <property type="entry name" value="PBP2_CysL_like"/>
    <property type="match status" value="1"/>
</dbReference>
<keyword evidence="2" id="KW-0805">Transcription regulation</keyword>
<keyword evidence="3" id="KW-0238">DNA-binding</keyword>
<proteinExistence type="inferred from homology"/>
<dbReference type="Pfam" id="PF00126">
    <property type="entry name" value="HTH_1"/>
    <property type="match status" value="1"/>
</dbReference>
<dbReference type="PRINTS" id="PR00039">
    <property type="entry name" value="HTHLYSR"/>
</dbReference>
<sequence length="293" mass="32912">MHLESHEVFRATVQYGSITKAAHVLHMTQSTASRHLQALEDEYGGLLLERGTTGLTLTSFGKALYPYTLDLLACHSRAKEELTALRSSGGTLSVGATMSIGEYMLPVILGEFLKMEPHVDIKMRVSNTRQVIRDLMQHRIDVGLVEGVLPSEDIEVVPWKTDELVLVCNPQHAFAKMTPIPLQALTSQVLLWREEGSGTRQVTEQAFERIGILSVLDRTMELGSTQAIKSAIEVGFGVSFLSRLTIQRECELKTLVEVPIQGFEITRQLYIVERRERFQKATVERFRVALKTF</sequence>
<dbReference type="InterPro" id="IPR036390">
    <property type="entry name" value="WH_DNA-bd_sf"/>
</dbReference>